<reference evidence="1 2" key="1">
    <citation type="journal article" date="2013" name="BMC Genomics">
        <title>Comparative genomics of parasitic silkworm microsporidia reveal an association between genome expansion and host adaptation.</title>
        <authorList>
            <person name="Pan G."/>
            <person name="Xu J."/>
            <person name="Li T."/>
            <person name="Xia Q."/>
            <person name="Liu S.L."/>
            <person name="Zhang G."/>
            <person name="Li S."/>
            <person name="Li C."/>
            <person name="Liu H."/>
            <person name="Yang L."/>
            <person name="Liu T."/>
            <person name="Zhang X."/>
            <person name="Wu Z."/>
            <person name="Fan W."/>
            <person name="Dang X."/>
            <person name="Xiang H."/>
            <person name="Tao M."/>
            <person name="Li Y."/>
            <person name="Hu J."/>
            <person name="Li Z."/>
            <person name="Lin L."/>
            <person name="Luo J."/>
            <person name="Geng L."/>
            <person name="Wang L."/>
            <person name="Long M."/>
            <person name="Wan Y."/>
            <person name="He N."/>
            <person name="Zhang Z."/>
            <person name="Lu C."/>
            <person name="Keeling P.J."/>
            <person name="Wang J."/>
            <person name="Xiang Z."/>
            <person name="Zhou Z."/>
        </authorList>
    </citation>
    <scope>NUCLEOTIDE SEQUENCE [LARGE SCALE GENOMIC DNA]</scope>
    <source>
        <strain evidence="2">CQ1 / CVCC 102059</strain>
    </source>
</reference>
<dbReference type="VEuPathDB" id="MicrosporidiaDB:NBO_332g0001"/>
<dbReference type="OrthoDB" id="2193885at2759"/>
<name>R0MJG4_NOSB1</name>
<proteinExistence type="predicted"/>
<evidence type="ECO:0000313" key="1">
    <source>
        <dbReference type="EMBL" id="EOB12898.1"/>
    </source>
</evidence>
<keyword evidence="1" id="KW-0418">Kinase</keyword>
<keyword evidence="2" id="KW-1185">Reference proteome</keyword>
<gene>
    <name evidence="1" type="ORF">NBO_332g0001</name>
</gene>
<protein>
    <submittedName>
        <fullName evidence="1">Mevalonate kinase</fullName>
    </submittedName>
</protein>
<evidence type="ECO:0000313" key="2">
    <source>
        <dbReference type="Proteomes" id="UP000016927"/>
    </source>
</evidence>
<dbReference type="GO" id="GO:0016301">
    <property type="term" value="F:kinase activity"/>
    <property type="evidence" value="ECO:0007669"/>
    <property type="project" value="UniProtKB-KW"/>
</dbReference>
<dbReference type="AlphaFoldDB" id="R0MJG4"/>
<accession>R0MJG4</accession>
<sequence>MKDKKWDRLIKLNNNILNTRSKHAYEEYLDELSLDTKIVPKKYYEILKKTFEFDIHGCGISGAGGEDAVWCILDECEEVEKYWRRQFDHVIVTEIIENGLEIYE</sequence>
<dbReference type="EMBL" id="KB909240">
    <property type="protein sequence ID" value="EOB12898.1"/>
    <property type="molecule type" value="Genomic_DNA"/>
</dbReference>
<keyword evidence="1" id="KW-0808">Transferase</keyword>
<dbReference type="Proteomes" id="UP000016927">
    <property type="component" value="Unassembled WGS sequence"/>
</dbReference>
<organism evidence="1 2">
    <name type="scientific">Nosema bombycis (strain CQ1 / CVCC 102059)</name>
    <name type="common">Microsporidian parasite</name>
    <name type="synonym">Pebrine of silkworm</name>
    <dbReference type="NCBI Taxonomy" id="578461"/>
    <lineage>
        <taxon>Eukaryota</taxon>
        <taxon>Fungi</taxon>
        <taxon>Fungi incertae sedis</taxon>
        <taxon>Microsporidia</taxon>
        <taxon>Nosematidae</taxon>
        <taxon>Nosema</taxon>
    </lineage>
</organism>
<dbReference type="HOGENOM" id="CLU_2250843_0_0_1"/>